<dbReference type="InterPro" id="IPR036779">
    <property type="entry name" value="LysM_dom_sf"/>
</dbReference>
<keyword evidence="3" id="KW-1185">Reference proteome</keyword>
<evidence type="ECO:0000313" key="2">
    <source>
        <dbReference type="EMBL" id="RDL05344.1"/>
    </source>
</evidence>
<organism evidence="2 3">
    <name type="scientific">Weissella soli</name>
    <dbReference type="NCBI Taxonomy" id="155866"/>
    <lineage>
        <taxon>Bacteria</taxon>
        <taxon>Bacillati</taxon>
        <taxon>Bacillota</taxon>
        <taxon>Bacilli</taxon>
        <taxon>Lactobacillales</taxon>
        <taxon>Lactobacillaceae</taxon>
        <taxon>Weissella</taxon>
    </lineage>
</organism>
<comment type="caution">
    <text evidence="2">The sequence shown here is derived from an EMBL/GenBank/DDBJ whole genome shotgun (WGS) entry which is preliminary data.</text>
</comment>
<dbReference type="InterPro" id="IPR018392">
    <property type="entry name" value="LysM"/>
</dbReference>
<dbReference type="SUPFAM" id="SSF54106">
    <property type="entry name" value="LysM domain"/>
    <property type="match status" value="2"/>
</dbReference>
<name>A0A288QXN1_9LACO</name>
<dbReference type="CDD" id="cd05379">
    <property type="entry name" value="CAP_bacterial"/>
    <property type="match status" value="1"/>
</dbReference>
<dbReference type="EMBL" id="QRAS01000003">
    <property type="protein sequence ID" value="RDL05344.1"/>
    <property type="molecule type" value="Genomic_DNA"/>
</dbReference>
<dbReference type="KEGG" id="wso:WSWS_01309"/>
<protein>
    <submittedName>
        <fullName evidence="2">Putative secreted protein</fullName>
    </submittedName>
</protein>
<evidence type="ECO:0000256" key="1">
    <source>
        <dbReference type="ARBA" id="ARBA00022729"/>
    </source>
</evidence>
<dbReference type="Pfam" id="PF01476">
    <property type="entry name" value="LysM"/>
    <property type="match status" value="2"/>
</dbReference>
<dbReference type="Proteomes" id="UP000254912">
    <property type="component" value="Unassembled WGS sequence"/>
</dbReference>
<dbReference type="InterPro" id="IPR035940">
    <property type="entry name" value="CAP_sf"/>
</dbReference>
<dbReference type="PANTHER" id="PTHR33734:SF22">
    <property type="entry name" value="MEMBRANE-BOUND LYTIC MUREIN TRANSGLYCOSYLASE D"/>
    <property type="match status" value="1"/>
</dbReference>
<dbReference type="CDD" id="cd00118">
    <property type="entry name" value="LysM"/>
    <property type="match status" value="2"/>
</dbReference>
<dbReference type="PANTHER" id="PTHR33734">
    <property type="entry name" value="LYSM DOMAIN-CONTAINING GPI-ANCHORED PROTEIN 2"/>
    <property type="match status" value="1"/>
</dbReference>
<dbReference type="Gene3D" id="3.10.350.10">
    <property type="entry name" value="LysM domain"/>
    <property type="match status" value="2"/>
</dbReference>
<sequence>MQNEGKKKLYKSGKFWVAAAASVVGAVVPFTDQPKASADTWTANTVDQVAANYDSGSSYTVHSGDTLSSIAGATGVSVSNLAANNDMSTTDYLYVGQTLKITTTSATTTTATSVSADATSYTVQSGDYLSKIAVATGVSVDNLVSYNNLGSQNTIIYAGQVLKLTGSAAKATTTTATTSSSASSTTTTATKQTTTTTSTTASTAGTFSEALSTLNALRAQHGLSPVSYDASLAATAQMRANMLKGTVDAAHWAQSYGYEVIAIQFGSGAAAINAWYNETNMQSASGTGHRDWELSASITKVGFGYDAATGTFVGEAK</sequence>
<dbReference type="SMART" id="SM00257">
    <property type="entry name" value="LysM"/>
    <property type="match status" value="2"/>
</dbReference>
<dbReference type="SUPFAM" id="SSF55797">
    <property type="entry name" value="PR-1-like"/>
    <property type="match status" value="1"/>
</dbReference>
<dbReference type="Gene3D" id="3.40.33.10">
    <property type="entry name" value="CAP"/>
    <property type="match status" value="1"/>
</dbReference>
<dbReference type="NCBIfam" id="TIGR03715">
    <property type="entry name" value="KxYKxGKxW"/>
    <property type="match status" value="1"/>
</dbReference>
<keyword evidence="1" id="KW-0732">Signal</keyword>
<dbReference type="PROSITE" id="PS51782">
    <property type="entry name" value="LYSM"/>
    <property type="match status" value="2"/>
</dbReference>
<gene>
    <name evidence="2" type="ORF">DFP99_1300</name>
</gene>
<dbReference type="Pfam" id="PF00188">
    <property type="entry name" value="CAP"/>
    <property type="match status" value="1"/>
</dbReference>
<dbReference type="GO" id="GO:0008932">
    <property type="term" value="F:lytic endotransglycosylase activity"/>
    <property type="evidence" value="ECO:0007669"/>
    <property type="project" value="TreeGrafter"/>
</dbReference>
<accession>A0A288QXN1</accession>
<dbReference type="GeneID" id="94546495"/>
<proteinExistence type="predicted"/>
<dbReference type="InterPro" id="IPR014044">
    <property type="entry name" value="CAP_dom"/>
</dbReference>
<dbReference type="Pfam" id="PF19258">
    <property type="entry name" value="KxYKxGKxW_sig"/>
    <property type="match status" value="1"/>
</dbReference>
<dbReference type="RefSeq" id="WP_070230503.1">
    <property type="nucleotide sequence ID" value="NZ_BJYO01000004.1"/>
</dbReference>
<dbReference type="InterPro" id="IPR022263">
    <property type="entry name" value="KxYKxGKxW"/>
</dbReference>
<dbReference type="AlphaFoldDB" id="A0A288QXN1"/>
<reference evidence="2 3" key="1">
    <citation type="submission" date="2018-07" db="EMBL/GenBank/DDBJ databases">
        <title>Genomic Encyclopedia of Type Strains, Phase III (KMG-III): the genomes of soil and plant-associated and newly described type strains.</title>
        <authorList>
            <person name="Whitman W."/>
        </authorList>
    </citation>
    <scope>NUCLEOTIDE SEQUENCE [LARGE SCALE GENOMIC DNA]</scope>
    <source>
        <strain evidence="2 3">CECT 7031</strain>
    </source>
</reference>
<evidence type="ECO:0000313" key="3">
    <source>
        <dbReference type="Proteomes" id="UP000254912"/>
    </source>
</evidence>